<evidence type="ECO:0000313" key="2">
    <source>
        <dbReference type="EMBL" id="CEA07027.1"/>
    </source>
</evidence>
<feature type="transmembrane region" description="Helical" evidence="1">
    <location>
        <begin position="39"/>
        <end position="59"/>
    </location>
</feature>
<feature type="transmembrane region" description="Helical" evidence="1">
    <location>
        <begin position="7"/>
        <end position="27"/>
    </location>
</feature>
<name>A0A078MNQ0_9MICC</name>
<dbReference type="PROSITE" id="PS51257">
    <property type="entry name" value="PROKAR_LIPOPROTEIN"/>
    <property type="match status" value="1"/>
</dbReference>
<organism evidence="2">
    <name type="scientific">Arthrobacter saudimassiliensis</name>
    <dbReference type="NCBI Taxonomy" id="1461584"/>
    <lineage>
        <taxon>Bacteria</taxon>
        <taxon>Bacillati</taxon>
        <taxon>Actinomycetota</taxon>
        <taxon>Actinomycetes</taxon>
        <taxon>Micrococcales</taxon>
        <taxon>Micrococcaceae</taxon>
        <taxon>Arthrobacter</taxon>
    </lineage>
</organism>
<evidence type="ECO:0008006" key="3">
    <source>
        <dbReference type="Google" id="ProtNLM"/>
    </source>
</evidence>
<proteinExistence type="predicted"/>
<dbReference type="EMBL" id="LN483070">
    <property type="protein sequence ID" value="CEA07027.1"/>
    <property type="molecule type" value="Genomic_DNA"/>
</dbReference>
<keyword evidence="1" id="KW-0472">Membrane</keyword>
<accession>A0A078MNQ0</accession>
<keyword evidence="1" id="KW-0812">Transmembrane</keyword>
<sequence length="68" mass="7069">MKGLTFLGIALMVIGLVGCGFCFIFWANTPSLQPPPGTVTLYVLASAASVACIVASLLIRRRLRSGAG</sequence>
<dbReference type="AlphaFoldDB" id="A0A078MNQ0"/>
<gene>
    <name evidence="2" type="ORF">BN1051_00336</name>
</gene>
<protein>
    <recommendedName>
        <fullName evidence="3">Lipoprotein</fullName>
    </recommendedName>
</protein>
<reference evidence="2" key="1">
    <citation type="submission" date="2014-07" db="EMBL/GenBank/DDBJ databases">
        <authorList>
            <person name="Urmite Genomes Urmite Genomes"/>
        </authorList>
    </citation>
    <scope>NUCLEOTIDE SEQUENCE</scope>
    <source>
        <strain evidence="2">11W110_air</strain>
    </source>
</reference>
<keyword evidence="1" id="KW-1133">Transmembrane helix</keyword>
<dbReference type="PATRIC" id="fig|1461584.3.peg.327"/>
<evidence type="ECO:0000256" key="1">
    <source>
        <dbReference type="SAM" id="Phobius"/>
    </source>
</evidence>